<feature type="region of interest" description="Disordered" evidence="1">
    <location>
        <begin position="1"/>
        <end position="24"/>
    </location>
</feature>
<evidence type="ECO:0008006" key="4">
    <source>
        <dbReference type="Google" id="ProtNLM"/>
    </source>
</evidence>
<accession>A0ABD2MXV3</accession>
<feature type="compositionally biased region" description="Basic and acidic residues" evidence="1">
    <location>
        <begin position="1"/>
        <end position="12"/>
    </location>
</feature>
<dbReference type="Proteomes" id="UP001516400">
    <property type="component" value="Unassembled WGS sequence"/>
</dbReference>
<feature type="non-terminal residue" evidence="2">
    <location>
        <position position="1"/>
    </location>
</feature>
<name>A0ABD2MXV3_9CUCU</name>
<gene>
    <name evidence="2" type="ORF">HHI36_021811</name>
</gene>
<evidence type="ECO:0000256" key="1">
    <source>
        <dbReference type="SAM" id="MobiDB-lite"/>
    </source>
</evidence>
<comment type="caution">
    <text evidence="2">The sequence shown here is derived from an EMBL/GenBank/DDBJ whole genome shotgun (WGS) entry which is preliminary data.</text>
</comment>
<organism evidence="2 3">
    <name type="scientific">Cryptolaemus montrouzieri</name>
    <dbReference type="NCBI Taxonomy" id="559131"/>
    <lineage>
        <taxon>Eukaryota</taxon>
        <taxon>Metazoa</taxon>
        <taxon>Ecdysozoa</taxon>
        <taxon>Arthropoda</taxon>
        <taxon>Hexapoda</taxon>
        <taxon>Insecta</taxon>
        <taxon>Pterygota</taxon>
        <taxon>Neoptera</taxon>
        <taxon>Endopterygota</taxon>
        <taxon>Coleoptera</taxon>
        <taxon>Polyphaga</taxon>
        <taxon>Cucujiformia</taxon>
        <taxon>Coccinelloidea</taxon>
        <taxon>Coccinellidae</taxon>
        <taxon>Scymninae</taxon>
        <taxon>Scymnini</taxon>
        <taxon>Cryptolaemus</taxon>
    </lineage>
</organism>
<dbReference type="EMBL" id="JABFTP020000042">
    <property type="protein sequence ID" value="KAL3271323.1"/>
    <property type="molecule type" value="Genomic_DNA"/>
</dbReference>
<sequence length="122" mass="14756">SLFWSPDREMGKSDPVPSKPNSRFIPQEKYNTEIYLRDKYKYPTHNHYNTTPNDKYSGYKKRVNQQEQKKEVSQFDYIKHNLFIKSCVGSEFELWQFQAKKKSFRNYTPKILDQEANMGMWI</sequence>
<evidence type="ECO:0000313" key="2">
    <source>
        <dbReference type="EMBL" id="KAL3271323.1"/>
    </source>
</evidence>
<evidence type="ECO:0000313" key="3">
    <source>
        <dbReference type="Proteomes" id="UP001516400"/>
    </source>
</evidence>
<proteinExistence type="predicted"/>
<reference evidence="2 3" key="1">
    <citation type="journal article" date="2021" name="BMC Biol.">
        <title>Horizontally acquired antibacterial genes associated with adaptive radiation of ladybird beetles.</title>
        <authorList>
            <person name="Li H.S."/>
            <person name="Tang X.F."/>
            <person name="Huang Y.H."/>
            <person name="Xu Z.Y."/>
            <person name="Chen M.L."/>
            <person name="Du X.Y."/>
            <person name="Qiu B.Y."/>
            <person name="Chen P.T."/>
            <person name="Zhang W."/>
            <person name="Slipinski A."/>
            <person name="Escalona H.E."/>
            <person name="Waterhouse R.M."/>
            <person name="Zwick A."/>
            <person name="Pang H."/>
        </authorList>
    </citation>
    <scope>NUCLEOTIDE SEQUENCE [LARGE SCALE GENOMIC DNA]</scope>
    <source>
        <strain evidence="2">SYSU2018</strain>
    </source>
</reference>
<dbReference type="AlphaFoldDB" id="A0ABD2MXV3"/>
<keyword evidence="3" id="KW-1185">Reference proteome</keyword>
<protein>
    <recommendedName>
        <fullName evidence="4">Ycf1</fullName>
    </recommendedName>
</protein>